<dbReference type="Proteomes" id="UP000595512">
    <property type="component" value="Chromosome"/>
</dbReference>
<dbReference type="GO" id="GO:0000155">
    <property type="term" value="F:phosphorelay sensor kinase activity"/>
    <property type="evidence" value="ECO:0007669"/>
    <property type="project" value="InterPro"/>
</dbReference>
<keyword evidence="10 17" id="KW-0067">ATP-binding</keyword>
<evidence type="ECO:0000256" key="4">
    <source>
        <dbReference type="ARBA" id="ARBA00022475"/>
    </source>
</evidence>
<keyword evidence="13 14" id="KW-0472">Membrane</keyword>
<dbReference type="Proteomes" id="UP000075666">
    <property type="component" value="Unassembled WGS sequence"/>
</dbReference>
<dbReference type="Gene3D" id="1.10.287.130">
    <property type="match status" value="1"/>
</dbReference>
<feature type="transmembrane region" description="Helical" evidence="14">
    <location>
        <begin position="131"/>
        <end position="153"/>
    </location>
</feature>
<dbReference type="SUPFAM" id="SSF47384">
    <property type="entry name" value="Homodimeric domain of signal transducing histidine kinase"/>
    <property type="match status" value="1"/>
</dbReference>
<evidence type="ECO:0000256" key="7">
    <source>
        <dbReference type="ARBA" id="ARBA00022692"/>
    </source>
</evidence>
<evidence type="ECO:0000256" key="13">
    <source>
        <dbReference type="ARBA" id="ARBA00023136"/>
    </source>
</evidence>
<feature type="transmembrane region" description="Helical" evidence="14">
    <location>
        <begin position="98"/>
        <end position="119"/>
    </location>
</feature>
<dbReference type="EMBL" id="LQYN01000169">
    <property type="protein sequence ID" value="KYC84229.1"/>
    <property type="molecule type" value="Genomic_DNA"/>
</dbReference>
<organism evidence="16 18">
    <name type="scientific">Heyndrickxia sporothermodurans</name>
    <dbReference type="NCBI Taxonomy" id="46224"/>
    <lineage>
        <taxon>Bacteria</taxon>
        <taxon>Bacillati</taxon>
        <taxon>Bacillota</taxon>
        <taxon>Bacilli</taxon>
        <taxon>Bacillales</taxon>
        <taxon>Bacillaceae</taxon>
        <taxon>Heyndrickxia</taxon>
    </lineage>
</organism>
<dbReference type="InterPro" id="IPR036890">
    <property type="entry name" value="HATPase_C_sf"/>
</dbReference>
<dbReference type="GO" id="GO:0005886">
    <property type="term" value="C:plasma membrane"/>
    <property type="evidence" value="ECO:0007669"/>
    <property type="project" value="UniProtKB-SubCell"/>
</dbReference>
<dbReference type="Pfam" id="PF02518">
    <property type="entry name" value="HATPase_c"/>
    <property type="match status" value="1"/>
</dbReference>
<evidence type="ECO:0000256" key="6">
    <source>
        <dbReference type="ARBA" id="ARBA00022679"/>
    </source>
</evidence>
<reference evidence="16 18" key="1">
    <citation type="submission" date="2016-01" db="EMBL/GenBank/DDBJ databases">
        <title>Genome Sequences of Twelve Sporeforming Bacillus Species Isolated from Foods.</title>
        <authorList>
            <person name="Berendsen E.M."/>
            <person name="Wells-Bennik M.H."/>
            <person name="Krawcyk A.O."/>
            <person name="De Jong A."/>
            <person name="Holsappel S."/>
            <person name="Eijlander R.T."/>
            <person name="Kuipers O.P."/>
        </authorList>
    </citation>
    <scope>NUCLEOTIDE SEQUENCE [LARGE SCALE GENOMIC DNA]</scope>
    <source>
        <strain evidence="16 18">B4102</strain>
    </source>
</reference>
<dbReference type="InterPro" id="IPR003594">
    <property type="entry name" value="HATPase_dom"/>
</dbReference>
<reference evidence="17 19" key="2">
    <citation type="submission" date="2020-12" db="EMBL/GenBank/DDBJ databases">
        <title>Taxonomic evaluation of the Bacillus sporothermodurans group of bacteria based on whole genome sequences.</title>
        <authorList>
            <person name="Fiedler G."/>
            <person name="Herbstmann A.-D."/>
            <person name="Doll E."/>
            <person name="Wenning M."/>
            <person name="Brinks E."/>
            <person name="Kabisch J."/>
            <person name="Breitenwieser F."/>
            <person name="Lappann M."/>
            <person name="Boehnlein C."/>
            <person name="Franz C."/>
        </authorList>
    </citation>
    <scope>NUCLEOTIDE SEQUENCE [LARGE SCALE GENOMIC DNA]</scope>
    <source>
        <strain evidence="17 19">DSM 10599</strain>
    </source>
</reference>
<evidence type="ECO:0000256" key="3">
    <source>
        <dbReference type="ARBA" id="ARBA00012438"/>
    </source>
</evidence>
<evidence type="ECO:0000256" key="10">
    <source>
        <dbReference type="ARBA" id="ARBA00022840"/>
    </source>
</evidence>
<sequence>MEFQFERISLQVLMVLFPFVLFLVFANGKINDLKRKIIFGLICILSISLSLTFAIQLGEGKHLDLRFIPWYLSFMYGGNIVGFIVSSFYIIVRICMGGIGMFPAISVIIVGSIFIIRIQKQFFSWTLKKKLIFSSTFLLIASLLLPIIGSMMMTVSITSTNLSIYISYLLENVIVTWIVIYLIESQIEKTALQKEFQNAEKFNVIGQLAASVAHEIRNPMTSIRGFMQILQASNRLSRSEKEYIKICIEEVDRANSIIADYLALGKSQSNEVSKLDIIREINKAVRSLSTFATLNNVQLNFAQKLPIYLAGNSSRVQQLLINLIKNGIEASSGNGVIDIEVTADYKHVYISISDNGEGMSKESMENFGLPFYSTKEKGTGLGLMVSRQIIDEMDGNIQVNSTKGVGTVLTLTFPRIRKEV</sequence>
<dbReference type="CDD" id="cd00075">
    <property type="entry name" value="HATPase"/>
    <property type="match status" value="1"/>
</dbReference>
<comment type="catalytic activity">
    <reaction evidence="1">
        <text>ATP + protein L-histidine = ADP + protein N-phospho-L-histidine.</text>
        <dbReference type="EC" id="2.7.13.3"/>
    </reaction>
</comment>
<proteinExistence type="predicted"/>
<evidence type="ECO:0000259" key="15">
    <source>
        <dbReference type="PROSITE" id="PS50109"/>
    </source>
</evidence>
<dbReference type="PANTHER" id="PTHR43065">
    <property type="entry name" value="SENSOR HISTIDINE KINASE"/>
    <property type="match status" value="1"/>
</dbReference>
<dbReference type="PRINTS" id="PR00344">
    <property type="entry name" value="BCTRLSENSOR"/>
</dbReference>
<feature type="transmembrane region" description="Helical" evidence="14">
    <location>
        <begin position="70"/>
        <end position="92"/>
    </location>
</feature>
<dbReference type="AlphaFoldDB" id="A0A150KKA6"/>
<feature type="domain" description="Histidine kinase" evidence="15">
    <location>
        <begin position="211"/>
        <end position="417"/>
    </location>
</feature>
<dbReference type="SMART" id="SM00388">
    <property type="entry name" value="HisKA"/>
    <property type="match status" value="1"/>
</dbReference>
<feature type="transmembrane region" description="Helical" evidence="14">
    <location>
        <begin position="12"/>
        <end position="31"/>
    </location>
</feature>
<feature type="transmembrane region" description="Helical" evidence="14">
    <location>
        <begin position="37"/>
        <end position="58"/>
    </location>
</feature>
<evidence type="ECO:0000256" key="5">
    <source>
        <dbReference type="ARBA" id="ARBA00022553"/>
    </source>
</evidence>
<dbReference type="OrthoDB" id="9815750at2"/>
<name>A0A150KKA6_9BACI</name>
<dbReference type="InterPro" id="IPR011620">
    <property type="entry name" value="Sig_transdc_His_kinase_LytS_TM"/>
</dbReference>
<dbReference type="Gene3D" id="3.30.565.10">
    <property type="entry name" value="Histidine kinase-like ATPase, C-terminal domain"/>
    <property type="match status" value="1"/>
</dbReference>
<dbReference type="InterPro" id="IPR004358">
    <property type="entry name" value="Sig_transdc_His_kin-like_C"/>
</dbReference>
<dbReference type="STRING" id="46224.B4102_0960"/>
<dbReference type="CDD" id="cd00082">
    <property type="entry name" value="HisKA"/>
    <property type="match status" value="1"/>
</dbReference>
<dbReference type="PROSITE" id="PS50109">
    <property type="entry name" value="HIS_KIN"/>
    <property type="match status" value="1"/>
</dbReference>
<dbReference type="InterPro" id="IPR005467">
    <property type="entry name" value="His_kinase_dom"/>
</dbReference>
<gene>
    <name evidence="16" type="ORF">B4102_0960</name>
    <name evidence="17" type="ORF">JGZ69_04260</name>
</gene>
<comment type="subcellular location">
    <subcellularLocation>
        <location evidence="2">Cell membrane</location>
        <topology evidence="2">Multi-pass membrane protein</topology>
    </subcellularLocation>
</comment>
<feature type="transmembrane region" description="Helical" evidence="14">
    <location>
        <begin position="165"/>
        <end position="183"/>
    </location>
</feature>
<keyword evidence="7 14" id="KW-0812">Transmembrane</keyword>
<dbReference type="EMBL" id="CP066701">
    <property type="protein sequence ID" value="QQX26145.1"/>
    <property type="molecule type" value="Genomic_DNA"/>
</dbReference>
<evidence type="ECO:0000256" key="8">
    <source>
        <dbReference type="ARBA" id="ARBA00022741"/>
    </source>
</evidence>
<keyword evidence="8" id="KW-0547">Nucleotide-binding</keyword>
<keyword evidence="6" id="KW-0808">Transferase</keyword>
<evidence type="ECO:0000256" key="11">
    <source>
        <dbReference type="ARBA" id="ARBA00022989"/>
    </source>
</evidence>
<keyword evidence="9" id="KW-0418">Kinase</keyword>
<dbReference type="SUPFAM" id="SSF55874">
    <property type="entry name" value="ATPase domain of HSP90 chaperone/DNA topoisomerase II/histidine kinase"/>
    <property type="match status" value="1"/>
</dbReference>
<dbReference type="InterPro" id="IPR036097">
    <property type="entry name" value="HisK_dim/P_sf"/>
</dbReference>
<dbReference type="Pfam" id="PF07694">
    <property type="entry name" value="5TM-5TMR_LYT"/>
    <property type="match status" value="1"/>
</dbReference>
<protein>
    <recommendedName>
        <fullName evidence="3">histidine kinase</fullName>
        <ecNumber evidence="3">2.7.13.3</ecNumber>
    </recommendedName>
</protein>
<dbReference type="PATRIC" id="fig|46224.3.peg.2103"/>
<accession>A0A150KKA6</accession>
<dbReference type="SMART" id="SM00387">
    <property type="entry name" value="HATPase_c"/>
    <property type="match status" value="1"/>
</dbReference>
<dbReference type="KEGG" id="hspo:JGZ69_04260"/>
<evidence type="ECO:0000313" key="19">
    <source>
        <dbReference type="Proteomes" id="UP000595512"/>
    </source>
</evidence>
<evidence type="ECO:0000313" key="18">
    <source>
        <dbReference type="Proteomes" id="UP000075666"/>
    </source>
</evidence>
<dbReference type="InterPro" id="IPR003661">
    <property type="entry name" value="HisK_dim/P_dom"/>
</dbReference>
<keyword evidence="11 14" id="KW-1133">Transmembrane helix</keyword>
<evidence type="ECO:0000256" key="12">
    <source>
        <dbReference type="ARBA" id="ARBA00023012"/>
    </source>
</evidence>
<evidence type="ECO:0000256" key="9">
    <source>
        <dbReference type="ARBA" id="ARBA00022777"/>
    </source>
</evidence>
<evidence type="ECO:0000313" key="17">
    <source>
        <dbReference type="EMBL" id="QQX26145.1"/>
    </source>
</evidence>
<dbReference type="PANTHER" id="PTHR43065:SF46">
    <property type="entry name" value="C4-DICARBOXYLATE TRANSPORT SENSOR PROTEIN DCTB"/>
    <property type="match status" value="1"/>
</dbReference>
<evidence type="ECO:0000256" key="14">
    <source>
        <dbReference type="SAM" id="Phobius"/>
    </source>
</evidence>
<dbReference type="GO" id="GO:0071555">
    <property type="term" value="P:cell wall organization"/>
    <property type="evidence" value="ECO:0007669"/>
    <property type="project" value="InterPro"/>
</dbReference>
<keyword evidence="12" id="KW-0902">Two-component regulatory system</keyword>
<dbReference type="RefSeq" id="WP_066235980.1">
    <property type="nucleotide sequence ID" value="NZ_CP066701.1"/>
</dbReference>
<keyword evidence="18" id="KW-1185">Reference proteome</keyword>
<dbReference type="EC" id="2.7.13.3" evidence="3"/>
<keyword evidence="5" id="KW-0597">Phosphoprotein</keyword>
<keyword evidence="4" id="KW-1003">Cell membrane</keyword>
<evidence type="ECO:0000313" key="16">
    <source>
        <dbReference type="EMBL" id="KYC84229.1"/>
    </source>
</evidence>
<evidence type="ECO:0000256" key="2">
    <source>
        <dbReference type="ARBA" id="ARBA00004651"/>
    </source>
</evidence>
<dbReference type="Pfam" id="PF00512">
    <property type="entry name" value="HisKA"/>
    <property type="match status" value="1"/>
</dbReference>
<dbReference type="GO" id="GO:0005524">
    <property type="term" value="F:ATP binding"/>
    <property type="evidence" value="ECO:0007669"/>
    <property type="project" value="UniProtKB-KW"/>
</dbReference>
<evidence type="ECO:0000256" key="1">
    <source>
        <dbReference type="ARBA" id="ARBA00000085"/>
    </source>
</evidence>